<keyword evidence="3" id="KW-1185">Reference proteome</keyword>
<gene>
    <name evidence="2" type="ORF">H8B09_10570</name>
</gene>
<dbReference type="InterPro" id="IPR008266">
    <property type="entry name" value="Tyr_kinase_AS"/>
</dbReference>
<accession>A0ABR8MTA2</accession>
<reference evidence="2 3" key="1">
    <citation type="submission" date="2020-09" db="EMBL/GenBank/DDBJ databases">
        <title>Paenibacillus sp. strain PR3 16S rRNA gene Genome sequencing and assembly.</title>
        <authorList>
            <person name="Kim J."/>
        </authorList>
    </citation>
    <scope>NUCLEOTIDE SEQUENCE [LARGE SCALE GENOMIC DNA]</scope>
    <source>
        <strain evidence="2 3">PR3</strain>
    </source>
</reference>
<organism evidence="2 3">
    <name type="scientific">Paenibacillus terricola</name>
    <dbReference type="NCBI Taxonomy" id="2763503"/>
    <lineage>
        <taxon>Bacteria</taxon>
        <taxon>Bacillati</taxon>
        <taxon>Bacillota</taxon>
        <taxon>Bacilli</taxon>
        <taxon>Bacillales</taxon>
        <taxon>Paenibacillaceae</taxon>
        <taxon>Paenibacillus</taxon>
    </lineage>
</organism>
<dbReference type="SUPFAM" id="SSF56112">
    <property type="entry name" value="Protein kinase-like (PK-like)"/>
    <property type="match status" value="1"/>
</dbReference>
<name>A0ABR8MTA2_9BACL</name>
<evidence type="ECO:0000259" key="1">
    <source>
        <dbReference type="Pfam" id="PF01636"/>
    </source>
</evidence>
<dbReference type="EMBL" id="JACXZA010000002">
    <property type="protein sequence ID" value="MBD3919196.1"/>
    <property type="molecule type" value="Genomic_DNA"/>
</dbReference>
<comment type="caution">
    <text evidence="2">The sequence shown here is derived from an EMBL/GenBank/DDBJ whole genome shotgun (WGS) entry which is preliminary data.</text>
</comment>
<dbReference type="InterPro" id="IPR051678">
    <property type="entry name" value="AGP_Transferase"/>
</dbReference>
<dbReference type="InterPro" id="IPR011009">
    <property type="entry name" value="Kinase-like_dom_sf"/>
</dbReference>
<dbReference type="Proteomes" id="UP000609346">
    <property type="component" value="Unassembled WGS sequence"/>
</dbReference>
<evidence type="ECO:0000313" key="3">
    <source>
        <dbReference type="Proteomes" id="UP000609346"/>
    </source>
</evidence>
<dbReference type="Gene3D" id="3.90.1200.10">
    <property type="match status" value="1"/>
</dbReference>
<proteinExistence type="predicted"/>
<dbReference type="RefSeq" id="WP_191203459.1">
    <property type="nucleotide sequence ID" value="NZ_JACXZA010000002.1"/>
</dbReference>
<dbReference type="InterPro" id="IPR002575">
    <property type="entry name" value="Aminoglycoside_PTrfase"/>
</dbReference>
<dbReference type="Pfam" id="PF01636">
    <property type="entry name" value="APH"/>
    <property type="match status" value="1"/>
</dbReference>
<feature type="domain" description="Aminoglycoside phosphotransferase" evidence="1">
    <location>
        <begin position="27"/>
        <end position="265"/>
    </location>
</feature>
<dbReference type="PANTHER" id="PTHR21310">
    <property type="entry name" value="AMINOGLYCOSIDE PHOSPHOTRANSFERASE-RELATED-RELATED"/>
    <property type="match status" value="1"/>
</dbReference>
<protein>
    <submittedName>
        <fullName evidence="2">Aminoglycoside phosphotransferase family protein</fullName>
    </submittedName>
</protein>
<dbReference type="PROSITE" id="PS00109">
    <property type="entry name" value="PROTEIN_KINASE_TYR"/>
    <property type="match status" value="1"/>
</dbReference>
<sequence>MTKDTVIIRAEQIAGDFLQEQVIGSYQILDKGMINQVCVVETERNKVVVRMNNQSTYPSYIKEQWCIEQAASAGIPGPRVLSVGICEDTAYMIQSFVEGENGLDSGVLSRTETWRQLGRYAKMIHAIPVKGYGENLVNPEQGEWVSPPHPGSDGSWQGYIQHNIKCLTDEDPLIRLGVLTPEESIKLRELFVKMSTESYLFGLIHGDLTLKNVLVDSTGQMTVIDWGNAAVAPVPHGDLIHLLLHQMLEDGLNDVEFNAYLDGYGMNQEELIVTRQLMLLKSFDTVRWAIDRSPDQIESYAAIAKQVFSLYYK</sequence>
<evidence type="ECO:0000313" key="2">
    <source>
        <dbReference type="EMBL" id="MBD3919196.1"/>
    </source>
</evidence>